<reference evidence="2" key="3">
    <citation type="journal article" date="2017" name="Nat. Plants">
        <title>Comparative genomics of two jute species and insight into fibre biogenesis.</title>
        <authorList>
            <person name="Islam M.S."/>
            <person name="Saito J.A."/>
            <person name="Emdad E.M."/>
            <person name="Ahmed B."/>
            <person name="Islam M.M."/>
            <person name="Halim A."/>
            <person name="Hossen Q.M."/>
            <person name="Hossain M.Z."/>
            <person name="Ahmed R."/>
            <person name="Hossain M.S."/>
            <person name="Kabir S.M."/>
            <person name="Khan M.S."/>
            <person name="Khan M.M."/>
            <person name="Hasan R."/>
            <person name="Aktar N."/>
            <person name="Honi U."/>
            <person name="Islam R."/>
            <person name="Rashid M.M."/>
            <person name="Wan X."/>
            <person name="Hou S."/>
            <person name="Haque T."/>
            <person name="Azam M.S."/>
            <person name="Moosa M.M."/>
            <person name="Elias S.M."/>
            <person name="Hasan A.M."/>
            <person name="Mahmood N."/>
            <person name="Shafiuddin M."/>
            <person name="Shahid S."/>
            <person name="Shommu N.S."/>
            <person name="Jahan S."/>
            <person name="Roy S."/>
            <person name="Chowdhury A."/>
            <person name="Akhand A.I."/>
            <person name="Nisho G.M."/>
            <person name="Uddin K.S."/>
            <person name="Rabeya T."/>
            <person name="Hoque S.M."/>
            <person name="Snigdha A.R."/>
            <person name="Mortoza S."/>
            <person name="Matin S.A."/>
            <person name="Islam M.K."/>
            <person name="Lashkar M.Z."/>
            <person name="Zaman M."/>
            <person name="Yuryev A."/>
            <person name="Uddin M.K."/>
            <person name="Rahman M.S."/>
            <person name="Haque M.S."/>
            <person name="Alam M.M."/>
            <person name="Khan H."/>
            <person name="Alam M."/>
        </authorList>
    </citation>
    <scope>NUCLEOTIDE SEQUENCE</scope>
    <source>
        <tissue evidence="2">Whole seedlings</tissue>
    </source>
</reference>
<sequence>MWNNNNNDASKIAPPGTGGSTIPPLHATQPSYIVLAPQTIPQEVESKL</sequence>
<reference evidence="2" key="2">
    <citation type="submission" date="2013-09" db="EMBL/GenBank/DDBJ databases">
        <authorList>
            <person name="Alam M."/>
            <person name="Haque M.S."/>
            <person name="Islam M.S."/>
            <person name="Emdad E.M."/>
            <person name="Islam M.M."/>
            <person name="Ahmed B."/>
            <person name="Halim A."/>
            <person name="Hossen Q.M.M."/>
            <person name="Hossain M.Z."/>
            <person name="Ahmed R."/>
            <person name="Khan M.M."/>
            <person name="Islam R."/>
            <person name="Rashid M.M."/>
            <person name="Khan S.A."/>
            <person name="Rahman M.S."/>
            <person name="Alam M."/>
            <person name="Yahiya A.S."/>
            <person name="Khan M.S."/>
            <person name="Azam M.S."/>
            <person name="Haque T."/>
            <person name="Lashkar M.Z.H."/>
            <person name="Akhand A.I."/>
            <person name="Morshed G."/>
            <person name="Roy S."/>
            <person name="Uddin K.S."/>
            <person name="Rabeya T."/>
            <person name="Hossain A.S."/>
            <person name="Chowdhury A."/>
            <person name="Snigdha A.R."/>
            <person name="Mortoza M.S."/>
            <person name="Matin S.A."/>
            <person name="Hoque S.M.E."/>
            <person name="Islam M.K."/>
            <person name="Roy D.K."/>
            <person name="Haider R."/>
            <person name="Moosa M.M."/>
            <person name="Elias S.M."/>
            <person name="Hasan A.M."/>
            <person name="Jahan S."/>
            <person name="Shafiuddin M."/>
            <person name="Mahmood N."/>
            <person name="Shommy N.S."/>
        </authorList>
    </citation>
    <scope>NUCLEOTIDE SEQUENCE</scope>
    <source>
        <tissue evidence="2">Whole seedlings</tissue>
    </source>
</reference>
<comment type="caution">
    <text evidence="2">The sequence shown here is derived from an EMBL/GenBank/DDBJ whole genome shotgun (WGS) entry which is preliminary data.</text>
</comment>
<evidence type="ECO:0000256" key="1">
    <source>
        <dbReference type="SAM" id="MobiDB-lite"/>
    </source>
</evidence>
<proteinExistence type="predicted"/>
<reference evidence="4" key="1">
    <citation type="submission" date="2013-09" db="EMBL/GenBank/DDBJ databases">
        <title>Corchorus olitorius genome sequencing.</title>
        <authorList>
            <person name="Alam M."/>
            <person name="Haque M.S."/>
            <person name="Islam M.S."/>
            <person name="Emdad E.M."/>
            <person name="Islam M.M."/>
            <person name="Ahmed B."/>
            <person name="Halim A."/>
            <person name="Hossen Q.M.M."/>
            <person name="Hossain M.Z."/>
            <person name="Ahmed R."/>
            <person name="Khan M.M."/>
            <person name="Islam R."/>
            <person name="Rashid M.M."/>
            <person name="Khan S.A."/>
            <person name="Rahman M.S."/>
            <person name="Alam M."/>
            <person name="Yahiya A.S."/>
            <person name="Khan M.S."/>
            <person name="Azam M.S."/>
            <person name="Haque T."/>
            <person name="Lashkar M.Z.H."/>
            <person name="Akhand A.I."/>
            <person name="Morshed G."/>
            <person name="Roy S."/>
            <person name="Uddin K.S."/>
            <person name="Rabeya T."/>
            <person name="Hossain A.S."/>
            <person name="Chowdhury A."/>
            <person name="Snigdha A.R."/>
            <person name="Mortoza M.S."/>
            <person name="Matin S.A."/>
            <person name="Hoque S.M.E."/>
            <person name="Islam M.K."/>
            <person name="Roy D.K."/>
            <person name="Haider R."/>
            <person name="Moosa M.M."/>
            <person name="Elias S.M."/>
            <person name="Hasan A.M."/>
            <person name="Jahan S."/>
            <person name="Shafiuddin M."/>
            <person name="Mahmood N."/>
            <person name="Shommy N.S."/>
        </authorList>
    </citation>
    <scope>NUCLEOTIDE SEQUENCE [LARGE SCALE GENOMIC DNA]</scope>
    <source>
        <strain evidence="4">cv. O-4</strain>
    </source>
</reference>
<organism evidence="2 4">
    <name type="scientific">Corchorus olitorius</name>
    <dbReference type="NCBI Taxonomy" id="93759"/>
    <lineage>
        <taxon>Eukaryota</taxon>
        <taxon>Viridiplantae</taxon>
        <taxon>Streptophyta</taxon>
        <taxon>Embryophyta</taxon>
        <taxon>Tracheophyta</taxon>
        <taxon>Spermatophyta</taxon>
        <taxon>Magnoliopsida</taxon>
        <taxon>eudicotyledons</taxon>
        <taxon>Gunneridae</taxon>
        <taxon>Pentapetalae</taxon>
        <taxon>rosids</taxon>
        <taxon>malvids</taxon>
        <taxon>Malvales</taxon>
        <taxon>Malvaceae</taxon>
        <taxon>Grewioideae</taxon>
        <taxon>Apeibeae</taxon>
        <taxon>Corchorus</taxon>
    </lineage>
</organism>
<evidence type="ECO:0000313" key="2">
    <source>
        <dbReference type="EMBL" id="OMO99912.1"/>
    </source>
</evidence>
<name>A0A1R3JYH3_9ROSI</name>
<dbReference type="EMBL" id="AWUE01008392">
    <property type="protein sequence ID" value="OMP12652.1"/>
    <property type="molecule type" value="Genomic_DNA"/>
</dbReference>
<dbReference type="AlphaFoldDB" id="A0A1R3JYH3"/>
<dbReference type="STRING" id="93759.A0A1R3JYH3"/>
<keyword evidence="4" id="KW-1185">Reference proteome</keyword>
<gene>
    <name evidence="3" type="ORF">COLO4_02916</name>
    <name evidence="2" type="ORF">COLO4_13022</name>
</gene>
<feature type="region of interest" description="Disordered" evidence="1">
    <location>
        <begin position="1"/>
        <end position="26"/>
    </location>
</feature>
<dbReference type="EMBL" id="AWUE01015023">
    <property type="protein sequence ID" value="OMO99912.1"/>
    <property type="molecule type" value="Genomic_DNA"/>
</dbReference>
<evidence type="ECO:0000313" key="4">
    <source>
        <dbReference type="Proteomes" id="UP000187203"/>
    </source>
</evidence>
<protein>
    <submittedName>
        <fullName evidence="2">Pre-mRNA-processing-splicing factor 8-like isoform 1</fullName>
    </submittedName>
    <submittedName>
        <fullName evidence="3">Pre-mRNA-processing-splicing factor 8-like protein</fullName>
    </submittedName>
</protein>
<evidence type="ECO:0000313" key="3">
    <source>
        <dbReference type="EMBL" id="OMP12652.1"/>
    </source>
</evidence>
<accession>A0A1R3JYH3</accession>
<dbReference type="Proteomes" id="UP000187203">
    <property type="component" value="Unassembled WGS sequence"/>
</dbReference>